<dbReference type="RefSeq" id="WP_184092167.1">
    <property type="nucleotide sequence ID" value="NZ_AP023367.1"/>
</dbReference>
<keyword evidence="2" id="KW-1185">Reference proteome</keyword>
<dbReference type="KEGG" id="acel:acsn021_43300"/>
<gene>
    <name evidence="1" type="ORF">acsn021_43300</name>
</gene>
<name>A0A6S6RDG6_9FIRM</name>
<organism evidence="1 2">
    <name type="scientific">Anaerocolumna cellulosilytica</name>
    <dbReference type="NCBI Taxonomy" id="433286"/>
    <lineage>
        <taxon>Bacteria</taxon>
        <taxon>Bacillati</taxon>
        <taxon>Bacillota</taxon>
        <taxon>Clostridia</taxon>
        <taxon>Lachnospirales</taxon>
        <taxon>Lachnospiraceae</taxon>
        <taxon>Anaerocolumna</taxon>
    </lineage>
</organism>
<dbReference type="Proteomes" id="UP000515561">
    <property type="component" value="Chromosome"/>
</dbReference>
<reference evidence="1 2" key="1">
    <citation type="journal article" date="2016" name="Int. J. Syst. Evol. Microbiol.">
        <title>Descriptions of Anaerotaenia torta gen. nov., sp. nov. and Anaerocolumna cellulosilytica gen. nov., sp. nov. isolated from a methanogenic reactor of cattle waste.</title>
        <authorList>
            <person name="Uek A."/>
            <person name="Ohtaki Y."/>
            <person name="Kaku N."/>
            <person name="Ueki K."/>
        </authorList>
    </citation>
    <scope>NUCLEOTIDE SEQUENCE [LARGE SCALE GENOMIC DNA]</scope>
    <source>
        <strain evidence="1 2">SN021</strain>
    </source>
</reference>
<evidence type="ECO:0000313" key="1">
    <source>
        <dbReference type="EMBL" id="BCJ96761.1"/>
    </source>
</evidence>
<evidence type="ECO:0000313" key="2">
    <source>
        <dbReference type="Proteomes" id="UP000515561"/>
    </source>
</evidence>
<sequence length="818" mass="95252">MNQLKYAIGYDESISRWWITDMKREPFASPYKTFEADVNLEEGYVQIVYPVREEFLKVNKIENVSYYNGSYDRVFFPFENNRIDFTTFIHTPHYIWTNAKTHIFVEKAGKYPFELYTCGGMKIWVNQKEVECFTPYTRNIPGKKTIELALKQGLNEIAVYADELAERDVFFYFEMRYKGGTPIFGVIELEERAELVLQTERFLKSCYFEKDGYREGNLILQYDKSLLKNEVTLYLTDDKGKGIGKHNDVLTGTAYTDKSEIDFGPVTGLKVGAYKVLVKAMAGRYPIARDLRISVMPKDFIPFHPGKTVEERKQQALSFISDYGADVIITTMAILETKKKWTKEADIYFRNSFMKISKKEDCSDFYLAAMMMLAKRYREYISDELYEEIHQLVLGFRYWIDEPGNDVMWYFSENHAMLFHLAQYLGGGLYPDDTFTVSGRKGKEQYAIGKKRLMDWFHTFFQYGYAEWNSATYIPVDLIGFFVLYEMAPDKDMKDIAKKALDYTFRIISYNMFEGVMSSSYGRAYEETLKAREQIEPNFLEWVTTGVGHLTLNSRAVTLYCLSDYLPPNFSEDTKVQPRGWISAELDQGINRVKTYYYKTSQYFMASVKGYKAFEHGHQQHLMNIAFGKNSAQFFINHPGERPYSGGNRPAYWSGNGTNPYIEQYKNLMILLFHIDENELVHYIHGYTPMYDYEAFKIEGSWLFLRNGDAYMGTYFNNGYQLVTEGANTGKEVISLGLNHCVIIKGGSREEFISFENFCETLKHTNISYDGNLSVTVNDIQYGEVKVKALRELYVENERIEYCHKPEIEIKKGILSHA</sequence>
<proteinExistence type="predicted"/>
<dbReference type="EMBL" id="AP023367">
    <property type="protein sequence ID" value="BCJ96761.1"/>
    <property type="molecule type" value="Genomic_DNA"/>
</dbReference>
<dbReference type="AlphaFoldDB" id="A0A6S6RDG6"/>
<protein>
    <submittedName>
        <fullName evidence="1">Uncharacterized protein</fullName>
    </submittedName>
</protein>
<accession>A0A6S6RDG6</accession>